<proteinExistence type="predicted"/>
<feature type="chain" id="PRO_5039728472" description="Lipoprotein" evidence="1">
    <location>
        <begin position="20"/>
        <end position="289"/>
    </location>
</feature>
<accession>A0A3Q9C6B5</accession>
<evidence type="ECO:0000256" key="1">
    <source>
        <dbReference type="SAM" id="SignalP"/>
    </source>
</evidence>
<keyword evidence="3" id="KW-1185">Reference proteome</keyword>
<keyword evidence="1" id="KW-0732">Signal</keyword>
<name>A0A3Q9C6B5_9ACTN</name>
<dbReference type="PROSITE" id="PS51257">
    <property type="entry name" value="PROKAR_LIPOPROTEIN"/>
    <property type="match status" value="1"/>
</dbReference>
<sequence length="289" mass="30307">MRAHFARTAAVLVPLALFAAGCGSERADTGARSAEPGDRAREVAAAWDGSKAAEVWRAGYYPLSDVVQLPEHAFRNEDDKMAYAAGNYVLDAELPTGSPEKGKVEWESGSSLSLPLVDARKAYDSVARGGDDGPHLTVTAVKLGKATLVTSRGPATVPAWLFTLDGYDTPLKRVALEPSVLPESPIEPLGNATDDLMELQQLVEVGRDGRSVTVLAGHGACDDGAAVAVRETAGSVVLSGSIVGASDGDCTAQLLFQKVTVKLKRKLGDRVLLDAFTGAPVAQRRVPTT</sequence>
<dbReference type="Proteomes" id="UP000280197">
    <property type="component" value="Chromosome"/>
</dbReference>
<gene>
    <name evidence="2" type="ORF">EJC51_40540</name>
</gene>
<dbReference type="EMBL" id="CP034463">
    <property type="protein sequence ID" value="AZP21825.1"/>
    <property type="molecule type" value="Genomic_DNA"/>
</dbReference>
<evidence type="ECO:0000313" key="2">
    <source>
        <dbReference type="EMBL" id="AZP21825.1"/>
    </source>
</evidence>
<dbReference type="AlphaFoldDB" id="A0A3Q9C6B5"/>
<reference evidence="2 3" key="1">
    <citation type="submission" date="2018-12" db="EMBL/GenBank/DDBJ databases">
        <authorList>
            <person name="Li K."/>
        </authorList>
    </citation>
    <scope>NUCLEOTIDE SEQUENCE [LARGE SCALE GENOMIC DNA]</scope>
    <source>
        <strain evidence="3">CR22</strain>
    </source>
</reference>
<protein>
    <recommendedName>
        <fullName evidence="4">Lipoprotein</fullName>
    </recommendedName>
</protein>
<evidence type="ECO:0008006" key="4">
    <source>
        <dbReference type="Google" id="ProtNLM"/>
    </source>
</evidence>
<evidence type="ECO:0000313" key="3">
    <source>
        <dbReference type="Proteomes" id="UP000280197"/>
    </source>
</evidence>
<feature type="signal peptide" evidence="1">
    <location>
        <begin position="1"/>
        <end position="19"/>
    </location>
</feature>
<organism evidence="2 3">
    <name type="scientific">Streptomyces aquilus</name>
    <dbReference type="NCBI Taxonomy" id="2548456"/>
    <lineage>
        <taxon>Bacteria</taxon>
        <taxon>Bacillati</taxon>
        <taxon>Actinomycetota</taxon>
        <taxon>Actinomycetes</taxon>
        <taxon>Kitasatosporales</taxon>
        <taxon>Streptomycetaceae</taxon>
        <taxon>Streptomyces</taxon>
    </lineage>
</organism>
<dbReference type="KEGG" id="saqu:EJC51_40540"/>
<dbReference type="RefSeq" id="WP_126275646.1">
    <property type="nucleotide sequence ID" value="NZ_CP034463.1"/>
</dbReference>